<dbReference type="CDD" id="cd02065">
    <property type="entry name" value="B12-binding_like"/>
    <property type="match status" value="1"/>
</dbReference>
<keyword evidence="3" id="KW-1185">Reference proteome</keyword>
<dbReference type="InterPro" id="IPR036724">
    <property type="entry name" value="Cobalamin-bd_sf"/>
</dbReference>
<gene>
    <name evidence="2" type="ORF">J2T57_003023</name>
</gene>
<dbReference type="Proteomes" id="UP001205843">
    <property type="component" value="Unassembled WGS sequence"/>
</dbReference>
<protein>
    <submittedName>
        <fullName evidence="2">Methanogenic corrinoid protein MtbC1</fullName>
    </submittedName>
</protein>
<feature type="domain" description="B12-binding" evidence="1">
    <location>
        <begin position="124"/>
        <end position="253"/>
    </location>
</feature>
<sequence length="253" mass="27148">MDAIERRIIPELLRSRVEDGMRGGAGHPSPPSISKKEIDRLAELSIAHDGRAAFDFVDSFRARGVGLKTLCMDLLAPAARELGRHWCNDTCNFLDVTCGVSRLQSILHELGSAVTADRSHEATPGRVLLLPVPGEQHTFGVQMVAEFFRRDGWDVSCVNFTHGRSVSATVGTRWFDVVGLSLASETLIDSCAAEISAIRKASINQNIQVMVGGALASQRQDIHSLVSADVIATSFSGAAAEVSHADMSSAKGH</sequence>
<dbReference type="InterPro" id="IPR006158">
    <property type="entry name" value="Cobalamin-bd"/>
</dbReference>
<evidence type="ECO:0000259" key="1">
    <source>
        <dbReference type="PROSITE" id="PS51332"/>
    </source>
</evidence>
<dbReference type="Pfam" id="PF02310">
    <property type="entry name" value="B12-binding"/>
    <property type="match status" value="1"/>
</dbReference>
<dbReference type="GO" id="GO:0046872">
    <property type="term" value="F:metal ion binding"/>
    <property type="evidence" value="ECO:0007669"/>
    <property type="project" value="InterPro"/>
</dbReference>
<evidence type="ECO:0000313" key="2">
    <source>
        <dbReference type="EMBL" id="MCP1675868.1"/>
    </source>
</evidence>
<dbReference type="EMBL" id="JALJXV010000007">
    <property type="protein sequence ID" value="MCP1675868.1"/>
    <property type="molecule type" value="Genomic_DNA"/>
</dbReference>
<dbReference type="AlphaFoldDB" id="A0AAE3G7M0"/>
<comment type="caution">
    <text evidence="2">The sequence shown here is derived from an EMBL/GenBank/DDBJ whole genome shotgun (WGS) entry which is preliminary data.</text>
</comment>
<dbReference type="Gene3D" id="3.40.50.280">
    <property type="entry name" value="Cobalamin-binding domain"/>
    <property type="match status" value="1"/>
</dbReference>
<dbReference type="PROSITE" id="PS51332">
    <property type="entry name" value="B12_BINDING"/>
    <property type="match status" value="1"/>
</dbReference>
<dbReference type="GO" id="GO:0031419">
    <property type="term" value="F:cobalamin binding"/>
    <property type="evidence" value="ECO:0007669"/>
    <property type="project" value="InterPro"/>
</dbReference>
<dbReference type="RefSeq" id="WP_253479939.1">
    <property type="nucleotide sequence ID" value="NZ_JALJXV010000007.1"/>
</dbReference>
<reference evidence="2" key="1">
    <citation type="submission" date="2022-03" db="EMBL/GenBank/DDBJ databases">
        <title>Genomic Encyclopedia of Type Strains, Phase III (KMG-III): the genomes of soil and plant-associated and newly described type strains.</title>
        <authorList>
            <person name="Whitman W."/>
        </authorList>
    </citation>
    <scope>NUCLEOTIDE SEQUENCE</scope>
    <source>
        <strain evidence="2">ANL 6-2</strain>
    </source>
</reference>
<evidence type="ECO:0000313" key="3">
    <source>
        <dbReference type="Proteomes" id="UP001205843"/>
    </source>
</evidence>
<accession>A0AAE3G7M0</accession>
<organism evidence="2 3">
    <name type="scientific">Natronocella acetinitrilica</name>
    <dbReference type="NCBI Taxonomy" id="414046"/>
    <lineage>
        <taxon>Bacteria</taxon>
        <taxon>Pseudomonadati</taxon>
        <taxon>Pseudomonadota</taxon>
        <taxon>Gammaproteobacteria</taxon>
        <taxon>Chromatiales</taxon>
        <taxon>Ectothiorhodospiraceae</taxon>
        <taxon>Natronocella</taxon>
    </lineage>
</organism>
<name>A0AAE3G7M0_9GAMM</name>
<proteinExistence type="predicted"/>
<dbReference type="SUPFAM" id="SSF52242">
    <property type="entry name" value="Cobalamin (vitamin B12)-binding domain"/>
    <property type="match status" value="1"/>
</dbReference>